<protein>
    <recommendedName>
        <fullName evidence="2">PTS EIIA type-4 domain-containing protein</fullName>
    </recommendedName>
</protein>
<dbReference type="InterPro" id="IPR051471">
    <property type="entry name" value="Bacterial_PTS_sugar_comp"/>
</dbReference>
<comment type="caution">
    <text evidence="3">The sequence shown here is derived from an EMBL/GenBank/DDBJ whole genome shotgun (WGS) entry which is preliminary data.</text>
</comment>
<evidence type="ECO:0000259" key="2">
    <source>
        <dbReference type="PROSITE" id="PS51096"/>
    </source>
</evidence>
<dbReference type="InterPro" id="IPR036662">
    <property type="entry name" value="PTS_EIIA_man-typ_sf"/>
</dbReference>
<dbReference type="SUPFAM" id="SSF53062">
    <property type="entry name" value="PTS system fructose IIA component-like"/>
    <property type="match status" value="1"/>
</dbReference>
<dbReference type="Pfam" id="PF03610">
    <property type="entry name" value="EIIA-man"/>
    <property type="match status" value="1"/>
</dbReference>
<dbReference type="Gene3D" id="3.40.50.510">
    <property type="entry name" value="Phosphotransferase system, mannose-type IIA component"/>
    <property type="match status" value="1"/>
</dbReference>
<dbReference type="PANTHER" id="PTHR33799:SF1">
    <property type="entry name" value="PTS SYSTEM MANNOSE-SPECIFIC EIIAB COMPONENT-RELATED"/>
    <property type="match status" value="1"/>
</dbReference>
<evidence type="ECO:0000256" key="1">
    <source>
        <dbReference type="ARBA" id="ARBA00022679"/>
    </source>
</evidence>
<evidence type="ECO:0000313" key="3">
    <source>
        <dbReference type="EMBL" id="MFC6169542.1"/>
    </source>
</evidence>
<dbReference type="EMBL" id="JBHSSL010000019">
    <property type="protein sequence ID" value="MFC6169542.1"/>
    <property type="molecule type" value="Genomic_DNA"/>
</dbReference>
<accession>A0ABW1RA74</accession>
<dbReference type="Proteomes" id="UP001596289">
    <property type="component" value="Unassembled WGS sequence"/>
</dbReference>
<gene>
    <name evidence="3" type="ORF">ACFQGP_02990</name>
</gene>
<dbReference type="PANTHER" id="PTHR33799">
    <property type="entry name" value="PTS PERMEASE-RELATED-RELATED"/>
    <property type="match status" value="1"/>
</dbReference>
<organism evidence="3 4">
    <name type="scientific">Loigolactobacillus jiayinensis</name>
    <dbReference type="NCBI Taxonomy" id="2486016"/>
    <lineage>
        <taxon>Bacteria</taxon>
        <taxon>Bacillati</taxon>
        <taxon>Bacillota</taxon>
        <taxon>Bacilli</taxon>
        <taxon>Lactobacillales</taxon>
        <taxon>Lactobacillaceae</taxon>
        <taxon>Loigolactobacillus</taxon>
    </lineage>
</organism>
<keyword evidence="4" id="KW-1185">Reference proteome</keyword>
<dbReference type="InterPro" id="IPR004701">
    <property type="entry name" value="PTS_EIIA_man-typ"/>
</dbReference>
<proteinExistence type="predicted"/>
<reference evidence="4" key="1">
    <citation type="journal article" date="2019" name="Int. J. Syst. Evol. Microbiol.">
        <title>The Global Catalogue of Microorganisms (GCM) 10K type strain sequencing project: providing services to taxonomists for standard genome sequencing and annotation.</title>
        <authorList>
            <consortium name="The Broad Institute Genomics Platform"/>
            <consortium name="The Broad Institute Genome Sequencing Center for Infectious Disease"/>
            <person name="Wu L."/>
            <person name="Ma J."/>
        </authorList>
    </citation>
    <scope>NUCLEOTIDE SEQUENCE [LARGE SCALE GENOMIC DNA]</scope>
    <source>
        <strain evidence="4">CCM 8904</strain>
    </source>
</reference>
<dbReference type="RefSeq" id="WP_164509582.1">
    <property type="nucleotide sequence ID" value="NZ_JBHSSL010000019.1"/>
</dbReference>
<keyword evidence="1" id="KW-0808">Transferase</keyword>
<dbReference type="PROSITE" id="PS51096">
    <property type="entry name" value="PTS_EIIA_TYPE_4"/>
    <property type="match status" value="1"/>
</dbReference>
<evidence type="ECO:0000313" key="4">
    <source>
        <dbReference type="Proteomes" id="UP001596289"/>
    </source>
</evidence>
<name>A0ABW1RA74_9LACO</name>
<feature type="domain" description="PTS EIIA type-4" evidence="2">
    <location>
        <begin position="1"/>
        <end position="128"/>
    </location>
</feature>
<sequence length="132" mass="14726">MEYIVAAHGKYAEEMVKSCQLITGATTNFHYFNFMPDMSLDDVIQNYTEIVSKYKLEDVCFLTDIKSGTPNNAALIYTQMVGKGIVYTGTSLSVLVFLATGETLENVFESIETFTGLSEMENTNNEGDEEDE</sequence>